<keyword evidence="2" id="KW-1185">Reference proteome</keyword>
<keyword evidence="1" id="KW-0548">Nucleotidyltransferase</keyword>
<protein>
    <submittedName>
        <fullName evidence="1">DNA polymerase III subunit delta</fullName>
        <ecNumber evidence="1">2.7.7.7</ecNumber>
    </submittedName>
</protein>
<sequence>MSLAEDLPEADRIEGAPHPRFAQRVVGHDAALAQYAAALDGNRLHHAWLISGPRGIGKATLAWHIAKYLRTMPLDSGPSMFGDAPAQTPADLATPADHPALSRITALSDSGLFLLRRTPDEKKGHLRTVISVDEVRRLRNFFALSLPDGGYRVVIIDSADEMNVNAANALLKLLEEPPENTVFLLISHMPSRLLPTIRSRCLNLPCAPLAPDDVQTVLGFIDTDPPISPDEIQTLTRLARGSVGAAIRLHTLDGPALHRDLVSLFSEMPGFDRSRVLALAASLTARGAEQRRDLMIEMLGDLTAKLARAGVIFDPDLPDGEAQIARRLCPDIPSARRWARTQEETLSRLQRGLAVNLDAQSLILDTFVRLDETARDCLRP</sequence>
<dbReference type="NCBIfam" id="NF005677">
    <property type="entry name" value="PRK07471.1"/>
    <property type="match status" value="1"/>
</dbReference>
<organism evidence="1 2">
    <name type="scientific">Qingshengfaniella alkalisoli</name>
    <dbReference type="NCBI Taxonomy" id="2599296"/>
    <lineage>
        <taxon>Bacteria</taxon>
        <taxon>Pseudomonadati</taxon>
        <taxon>Pseudomonadota</taxon>
        <taxon>Alphaproteobacteria</taxon>
        <taxon>Rhodobacterales</taxon>
        <taxon>Paracoccaceae</taxon>
        <taxon>Qingshengfaniella</taxon>
    </lineage>
</organism>
<name>A0A5B8IUE9_9RHOB</name>
<proteinExistence type="predicted"/>
<dbReference type="RefSeq" id="WP_146363144.1">
    <property type="nucleotide sequence ID" value="NZ_CP042261.1"/>
</dbReference>
<evidence type="ECO:0000313" key="1">
    <source>
        <dbReference type="EMBL" id="QDY68481.1"/>
    </source>
</evidence>
<dbReference type="GO" id="GO:0003887">
    <property type="term" value="F:DNA-directed DNA polymerase activity"/>
    <property type="evidence" value="ECO:0007669"/>
    <property type="project" value="UniProtKB-EC"/>
</dbReference>
<dbReference type="Gene3D" id="3.40.50.300">
    <property type="entry name" value="P-loop containing nucleotide triphosphate hydrolases"/>
    <property type="match status" value="1"/>
</dbReference>
<dbReference type="AlphaFoldDB" id="A0A5B8IUE9"/>
<dbReference type="EMBL" id="CP042261">
    <property type="protein sequence ID" value="QDY68481.1"/>
    <property type="molecule type" value="Genomic_DNA"/>
</dbReference>
<dbReference type="SUPFAM" id="SSF52540">
    <property type="entry name" value="P-loop containing nucleoside triphosphate hydrolases"/>
    <property type="match status" value="1"/>
</dbReference>
<dbReference type="InterPro" id="IPR050238">
    <property type="entry name" value="DNA_Rep/Repair_Clamp_Loader"/>
</dbReference>
<dbReference type="GO" id="GO:0006261">
    <property type="term" value="P:DNA-templated DNA replication"/>
    <property type="evidence" value="ECO:0007669"/>
    <property type="project" value="TreeGrafter"/>
</dbReference>
<dbReference type="InterPro" id="IPR027417">
    <property type="entry name" value="P-loop_NTPase"/>
</dbReference>
<accession>A0A5B8IUE9</accession>
<keyword evidence="1" id="KW-0808">Transferase</keyword>
<dbReference type="OrthoDB" id="9811073at2"/>
<gene>
    <name evidence="1" type="ORF">FPZ52_01830</name>
</gene>
<dbReference type="EC" id="2.7.7.7" evidence="1"/>
<dbReference type="Pfam" id="PF13177">
    <property type="entry name" value="DNA_pol3_delta2"/>
    <property type="match status" value="1"/>
</dbReference>
<reference evidence="1 2" key="1">
    <citation type="submission" date="2019-07" db="EMBL/GenBank/DDBJ databases">
        <title>Litoreibacter alkalisoli sp. nov., isolated from saline-alkaline soil.</title>
        <authorList>
            <person name="Wang S."/>
            <person name="Xu L."/>
            <person name="Xing Y.-T."/>
            <person name="Sun J.-Q."/>
        </authorList>
    </citation>
    <scope>NUCLEOTIDE SEQUENCE [LARGE SCALE GENOMIC DNA]</scope>
    <source>
        <strain evidence="1 2">LN3S51</strain>
    </source>
</reference>
<dbReference type="PANTHER" id="PTHR11669">
    <property type="entry name" value="REPLICATION FACTOR C / DNA POLYMERASE III GAMMA-TAU SUBUNIT"/>
    <property type="match status" value="1"/>
</dbReference>
<dbReference type="PANTHER" id="PTHR11669:SF8">
    <property type="entry name" value="DNA POLYMERASE III SUBUNIT DELTA"/>
    <property type="match status" value="1"/>
</dbReference>
<dbReference type="KEGG" id="lit:FPZ52_01830"/>
<dbReference type="GO" id="GO:0009360">
    <property type="term" value="C:DNA polymerase III complex"/>
    <property type="evidence" value="ECO:0007669"/>
    <property type="project" value="TreeGrafter"/>
</dbReference>
<dbReference type="Proteomes" id="UP000318483">
    <property type="component" value="Chromosome"/>
</dbReference>
<evidence type="ECO:0000313" key="2">
    <source>
        <dbReference type="Proteomes" id="UP000318483"/>
    </source>
</evidence>